<feature type="non-terminal residue" evidence="3">
    <location>
        <position position="1"/>
    </location>
</feature>
<dbReference type="Pfam" id="PF00078">
    <property type="entry name" value="RVT_1"/>
    <property type="match status" value="1"/>
</dbReference>
<dbReference type="InterPro" id="IPR043502">
    <property type="entry name" value="DNA/RNA_pol_sf"/>
</dbReference>
<evidence type="ECO:0000256" key="1">
    <source>
        <dbReference type="SAM" id="MobiDB-lite"/>
    </source>
</evidence>
<evidence type="ECO:0000259" key="2">
    <source>
        <dbReference type="Pfam" id="PF00078"/>
    </source>
</evidence>
<dbReference type="EMBL" id="QJKJ01013244">
    <property type="protein sequence ID" value="RDX66861.1"/>
    <property type="molecule type" value="Genomic_DNA"/>
</dbReference>
<dbReference type="Gene3D" id="3.30.70.270">
    <property type="match status" value="1"/>
</dbReference>
<protein>
    <submittedName>
        <fullName evidence="3">Retrovirus-related Pol polyprotein from transposon opus</fullName>
    </submittedName>
</protein>
<dbReference type="InterPro" id="IPR000477">
    <property type="entry name" value="RT_dom"/>
</dbReference>
<reference evidence="3" key="1">
    <citation type="submission" date="2018-05" db="EMBL/GenBank/DDBJ databases">
        <title>Draft genome of Mucuna pruriens seed.</title>
        <authorList>
            <person name="Nnadi N.E."/>
            <person name="Vos R."/>
            <person name="Hasami M.H."/>
            <person name="Devisetty U.K."/>
            <person name="Aguiy J.C."/>
        </authorList>
    </citation>
    <scope>NUCLEOTIDE SEQUENCE [LARGE SCALE GENOMIC DNA]</scope>
    <source>
        <strain evidence="3">JCA_2017</strain>
    </source>
</reference>
<name>A0A371ELE1_MUCPR</name>
<dbReference type="OrthoDB" id="101614at2759"/>
<dbReference type="AlphaFoldDB" id="A0A371ELE1"/>
<dbReference type="PANTHER" id="PTHR37984:SF5">
    <property type="entry name" value="PROTEIN NYNRIN-LIKE"/>
    <property type="match status" value="1"/>
</dbReference>
<organism evidence="3 4">
    <name type="scientific">Mucuna pruriens</name>
    <name type="common">Velvet bean</name>
    <name type="synonym">Dolichos pruriens</name>
    <dbReference type="NCBI Taxonomy" id="157652"/>
    <lineage>
        <taxon>Eukaryota</taxon>
        <taxon>Viridiplantae</taxon>
        <taxon>Streptophyta</taxon>
        <taxon>Embryophyta</taxon>
        <taxon>Tracheophyta</taxon>
        <taxon>Spermatophyta</taxon>
        <taxon>Magnoliopsida</taxon>
        <taxon>eudicotyledons</taxon>
        <taxon>Gunneridae</taxon>
        <taxon>Pentapetalae</taxon>
        <taxon>rosids</taxon>
        <taxon>fabids</taxon>
        <taxon>Fabales</taxon>
        <taxon>Fabaceae</taxon>
        <taxon>Papilionoideae</taxon>
        <taxon>50 kb inversion clade</taxon>
        <taxon>NPAAA clade</taxon>
        <taxon>indigoferoid/millettioid clade</taxon>
        <taxon>Phaseoleae</taxon>
        <taxon>Mucuna</taxon>
    </lineage>
</organism>
<evidence type="ECO:0000313" key="4">
    <source>
        <dbReference type="Proteomes" id="UP000257109"/>
    </source>
</evidence>
<dbReference type="InterPro" id="IPR050951">
    <property type="entry name" value="Retrovirus_Pol_polyprotein"/>
</dbReference>
<dbReference type="Proteomes" id="UP000257109">
    <property type="component" value="Unassembled WGS sequence"/>
</dbReference>
<dbReference type="SUPFAM" id="SSF56672">
    <property type="entry name" value="DNA/RNA polymerases"/>
    <property type="match status" value="1"/>
</dbReference>
<sequence>MHKEIEVYVDDMFAKSKSLEQHIEDLRKLFARLCKYKLGLNPAKCTFGVKTRKLLGFVVSERGIEVDLNKVKAIREMPTPRTDSEPRVIQCSNFFVRRKDSNGTRNAKRLSRKSNGTWRIPGPCPDSSGKNPNSLPCVV</sequence>
<dbReference type="PANTHER" id="PTHR37984">
    <property type="entry name" value="PROTEIN CBG26694"/>
    <property type="match status" value="1"/>
</dbReference>
<accession>A0A371ELE1</accession>
<feature type="region of interest" description="Disordered" evidence="1">
    <location>
        <begin position="102"/>
        <end position="135"/>
    </location>
</feature>
<evidence type="ECO:0000313" key="3">
    <source>
        <dbReference type="EMBL" id="RDX66861.1"/>
    </source>
</evidence>
<keyword evidence="4" id="KW-1185">Reference proteome</keyword>
<comment type="caution">
    <text evidence="3">The sequence shown here is derived from an EMBL/GenBank/DDBJ whole genome shotgun (WGS) entry which is preliminary data.</text>
</comment>
<gene>
    <name evidence="3" type="primary">pol</name>
    <name evidence="3" type="ORF">CR513_54330</name>
</gene>
<proteinExistence type="predicted"/>
<dbReference type="InterPro" id="IPR043128">
    <property type="entry name" value="Rev_trsase/Diguanyl_cyclase"/>
</dbReference>
<feature type="domain" description="Reverse transcriptase" evidence="2">
    <location>
        <begin position="5"/>
        <end position="58"/>
    </location>
</feature>